<dbReference type="OrthoDB" id="2152535at2759"/>
<evidence type="ECO:0000313" key="2">
    <source>
        <dbReference type="EMBL" id="CAG8609215.1"/>
    </source>
</evidence>
<feature type="non-terminal residue" evidence="2">
    <location>
        <position position="226"/>
    </location>
</feature>
<dbReference type="EMBL" id="CAJVPK010002246">
    <property type="protein sequence ID" value="CAG8609215.1"/>
    <property type="molecule type" value="Genomic_DNA"/>
</dbReference>
<sequence length="226" mass="25739">LSRQILISLNIESSKERSADSILKDLNDMIVYKNMTSIGLKPTTKYLDGDFGFKHTQKLLDWDKYKWRFLSVILTLAILVVLFFNSTKKRKQGKKGHPLKCHNIAVLQLGLIIFDFVMDVLFVSKNAGFKLFQAPFSTKGKNTIFWASCLAIFVEDIPQVIIQAVAYDIIPLLALASSCLSLLINIIGRLFQAIKRCRHGTLEYGSIQNQEDFQEPDTERNFTSDK</sequence>
<organism evidence="2 3">
    <name type="scientific">Diversispora eburnea</name>
    <dbReference type="NCBI Taxonomy" id="1213867"/>
    <lineage>
        <taxon>Eukaryota</taxon>
        <taxon>Fungi</taxon>
        <taxon>Fungi incertae sedis</taxon>
        <taxon>Mucoromycota</taxon>
        <taxon>Glomeromycotina</taxon>
        <taxon>Glomeromycetes</taxon>
        <taxon>Diversisporales</taxon>
        <taxon>Diversisporaceae</taxon>
        <taxon>Diversispora</taxon>
    </lineage>
</organism>
<protein>
    <submittedName>
        <fullName evidence="2">7657_t:CDS:1</fullName>
    </submittedName>
</protein>
<evidence type="ECO:0000313" key="3">
    <source>
        <dbReference type="Proteomes" id="UP000789706"/>
    </source>
</evidence>
<reference evidence="2" key="1">
    <citation type="submission" date="2021-06" db="EMBL/GenBank/DDBJ databases">
        <authorList>
            <person name="Kallberg Y."/>
            <person name="Tangrot J."/>
            <person name="Rosling A."/>
        </authorList>
    </citation>
    <scope>NUCLEOTIDE SEQUENCE</scope>
    <source>
        <strain evidence="2">AZ414A</strain>
    </source>
</reference>
<gene>
    <name evidence="2" type="ORF">DEBURN_LOCUS9897</name>
</gene>
<proteinExistence type="predicted"/>
<keyword evidence="3" id="KW-1185">Reference proteome</keyword>
<dbReference type="AlphaFoldDB" id="A0A9N9GGP9"/>
<comment type="caution">
    <text evidence="2">The sequence shown here is derived from an EMBL/GenBank/DDBJ whole genome shotgun (WGS) entry which is preliminary data.</text>
</comment>
<name>A0A9N9GGP9_9GLOM</name>
<accession>A0A9N9GGP9</accession>
<keyword evidence="1" id="KW-0812">Transmembrane</keyword>
<evidence type="ECO:0000256" key="1">
    <source>
        <dbReference type="SAM" id="Phobius"/>
    </source>
</evidence>
<feature type="transmembrane region" description="Helical" evidence="1">
    <location>
        <begin position="67"/>
        <end position="84"/>
    </location>
</feature>
<feature type="transmembrane region" description="Helical" evidence="1">
    <location>
        <begin position="144"/>
        <end position="166"/>
    </location>
</feature>
<feature type="transmembrane region" description="Helical" evidence="1">
    <location>
        <begin position="172"/>
        <end position="191"/>
    </location>
</feature>
<keyword evidence="1" id="KW-0472">Membrane</keyword>
<feature type="transmembrane region" description="Helical" evidence="1">
    <location>
        <begin position="104"/>
        <end position="123"/>
    </location>
</feature>
<dbReference type="Proteomes" id="UP000789706">
    <property type="component" value="Unassembled WGS sequence"/>
</dbReference>
<keyword evidence="1" id="KW-1133">Transmembrane helix</keyword>